<evidence type="ECO:0000256" key="3">
    <source>
        <dbReference type="ARBA" id="ARBA00012438"/>
    </source>
</evidence>
<organism evidence="10 11">
    <name type="scientific">Enterocloster alcoholdehydrogenati</name>
    <dbReference type="NCBI Taxonomy" id="2547410"/>
    <lineage>
        <taxon>Bacteria</taxon>
        <taxon>Bacillati</taxon>
        <taxon>Bacillota</taxon>
        <taxon>Clostridia</taxon>
        <taxon>Lachnospirales</taxon>
        <taxon>Lachnospiraceae</taxon>
        <taxon>Enterocloster</taxon>
    </lineage>
</organism>
<evidence type="ECO:0000256" key="1">
    <source>
        <dbReference type="ARBA" id="ARBA00000085"/>
    </source>
</evidence>
<feature type="transmembrane region" description="Helical" evidence="8">
    <location>
        <begin position="151"/>
        <end position="172"/>
    </location>
</feature>
<dbReference type="RefSeq" id="WP_178301777.1">
    <property type="nucleotide sequence ID" value="NZ_BAABXL010000001.1"/>
</dbReference>
<keyword evidence="8" id="KW-0472">Membrane</keyword>
<evidence type="ECO:0000256" key="2">
    <source>
        <dbReference type="ARBA" id="ARBA00004370"/>
    </source>
</evidence>
<evidence type="ECO:0000256" key="5">
    <source>
        <dbReference type="ARBA" id="ARBA00022679"/>
    </source>
</evidence>
<dbReference type="SUPFAM" id="SSF55874">
    <property type="entry name" value="ATPase domain of HSP90 chaperone/DNA topoisomerase II/histidine kinase"/>
    <property type="match status" value="1"/>
</dbReference>
<dbReference type="PANTHER" id="PTHR45453">
    <property type="entry name" value="PHOSPHATE REGULON SENSOR PROTEIN PHOR"/>
    <property type="match status" value="1"/>
</dbReference>
<evidence type="ECO:0000256" key="4">
    <source>
        <dbReference type="ARBA" id="ARBA00022553"/>
    </source>
</evidence>
<comment type="catalytic activity">
    <reaction evidence="1">
        <text>ATP + protein L-histidine = ADP + protein N-phospho-L-histidine.</text>
        <dbReference type="EC" id="2.7.13.3"/>
    </reaction>
</comment>
<feature type="domain" description="Histidine kinase" evidence="9">
    <location>
        <begin position="188"/>
        <end position="402"/>
    </location>
</feature>
<accession>A0ABQ0B2A6</accession>
<gene>
    <name evidence="10" type="ORF">F130042H8_34740</name>
</gene>
<dbReference type="Pfam" id="PF02518">
    <property type="entry name" value="HATPase_c"/>
    <property type="match status" value="1"/>
</dbReference>
<dbReference type="SUPFAM" id="SSF47384">
    <property type="entry name" value="Homodimeric domain of signal transducing histidine kinase"/>
    <property type="match status" value="1"/>
</dbReference>
<dbReference type="EMBL" id="BAABXL010000001">
    <property type="protein sequence ID" value="GAA6270414.1"/>
    <property type="molecule type" value="Genomic_DNA"/>
</dbReference>
<dbReference type="SMART" id="SM00388">
    <property type="entry name" value="HisKA"/>
    <property type="match status" value="1"/>
</dbReference>
<dbReference type="InterPro" id="IPR004358">
    <property type="entry name" value="Sig_transdc_His_kin-like_C"/>
</dbReference>
<comment type="caution">
    <text evidence="10">The sequence shown here is derived from an EMBL/GenBank/DDBJ whole genome shotgun (WGS) entry which is preliminary data.</text>
</comment>
<dbReference type="Pfam" id="PF00512">
    <property type="entry name" value="HisKA"/>
    <property type="match status" value="1"/>
</dbReference>
<dbReference type="Gene3D" id="3.30.565.10">
    <property type="entry name" value="Histidine kinase-like ATPase, C-terminal domain"/>
    <property type="match status" value="1"/>
</dbReference>
<evidence type="ECO:0000259" key="9">
    <source>
        <dbReference type="PROSITE" id="PS50109"/>
    </source>
</evidence>
<keyword evidence="11" id="KW-1185">Reference proteome</keyword>
<dbReference type="Gene3D" id="1.10.287.130">
    <property type="match status" value="1"/>
</dbReference>
<dbReference type="InterPro" id="IPR003594">
    <property type="entry name" value="HATPase_dom"/>
</dbReference>
<dbReference type="PANTHER" id="PTHR45453:SF1">
    <property type="entry name" value="PHOSPHATE REGULON SENSOR PROTEIN PHOR"/>
    <property type="match status" value="1"/>
</dbReference>
<dbReference type="InterPro" id="IPR036890">
    <property type="entry name" value="HATPase_C_sf"/>
</dbReference>
<name>A0ABQ0B2A6_9FIRM</name>
<evidence type="ECO:0000256" key="7">
    <source>
        <dbReference type="ARBA" id="ARBA00023012"/>
    </source>
</evidence>
<evidence type="ECO:0000313" key="11">
    <source>
        <dbReference type="Proteomes" id="UP001600894"/>
    </source>
</evidence>
<feature type="transmembrane region" description="Helical" evidence="8">
    <location>
        <begin position="9"/>
        <end position="31"/>
    </location>
</feature>
<evidence type="ECO:0000313" key="10">
    <source>
        <dbReference type="EMBL" id="GAA6270414.1"/>
    </source>
</evidence>
<dbReference type="Proteomes" id="UP001600894">
    <property type="component" value="Unassembled WGS sequence"/>
</dbReference>
<keyword evidence="8" id="KW-0812">Transmembrane</keyword>
<dbReference type="InterPro" id="IPR005467">
    <property type="entry name" value="His_kinase_dom"/>
</dbReference>
<keyword evidence="7" id="KW-0902">Two-component regulatory system</keyword>
<dbReference type="SMART" id="SM00387">
    <property type="entry name" value="HATPase_c"/>
    <property type="match status" value="1"/>
</dbReference>
<dbReference type="InterPro" id="IPR003661">
    <property type="entry name" value="HisK_dim/P_dom"/>
</dbReference>
<keyword evidence="8" id="KW-1133">Transmembrane helix</keyword>
<keyword evidence="6 10" id="KW-0418">Kinase</keyword>
<dbReference type="PRINTS" id="PR00344">
    <property type="entry name" value="BCTRLSENSOR"/>
</dbReference>
<reference evidence="10 11" key="1">
    <citation type="submission" date="2024-04" db="EMBL/GenBank/DDBJ databases">
        <title>Defined microbial consortia suppress multidrug-resistant proinflammatory Enterobacteriaceae via ecological control.</title>
        <authorList>
            <person name="Furuichi M."/>
            <person name="Kawaguchi T."/>
            <person name="Pust M."/>
            <person name="Yasuma K."/>
            <person name="Plichta D."/>
            <person name="Hasegawa N."/>
            <person name="Ohya T."/>
            <person name="Bhattarai S."/>
            <person name="Sasajima S."/>
            <person name="Aoto Y."/>
            <person name="Tuganbaev T."/>
            <person name="Yaginuma M."/>
            <person name="Ueda M."/>
            <person name="Okahashi N."/>
            <person name="Amafuji K."/>
            <person name="Kiridooshi Y."/>
            <person name="Sugita K."/>
            <person name="Strazar M."/>
            <person name="Skelly A."/>
            <person name="Suda W."/>
            <person name="Hattori M."/>
            <person name="Nakamoto N."/>
            <person name="Caballero S."/>
            <person name="Norman J."/>
            <person name="Olle B."/>
            <person name="Tanoue T."/>
            <person name="Arita M."/>
            <person name="Bucci V."/>
            <person name="Atarashi K."/>
            <person name="Xavier R."/>
            <person name="Honda K."/>
        </authorList>
    </citation>
    <scope>NUCLEOTIDE SEQUENCE [LARGE SCALE GENOMIC DNA]</scope>
    <source>
        <strain evidence="11">f13</strain>
    </source>
</reference>
<keyword evidence="5" id="KW-0808">Transferase</keyword>
<keyword evidence="4" id="KW-0597">Phosphoprotein</keyword>
<dbReference type="GO" id="GO:0016301">
    <property type="term" value="F:kinase activity"/>
    <property type="evidence" value="ECO:0007669"/>
    <property type="project" value="UniProtKB-KW"/>
</dbReference>
<protein>
    <recommendedName>
        <fullName evidence="3">histidine kinase</fullName>
        <ecNumber evidence="3">2.7.13.3</ecNumber>
    </recommendedName>
</protein>
<dbReference type="InterPro" id="IPR050351">
    <property type="entry name" value="BphY/WalK/GraS-like"/>
</dbReference>
<dbReference type="EC" id="2.7.13.3" evidence="3"/>
<evidence type="ECO:0000256" key="8">
    <source>
        <dbReference type="SAM" id="Phobius"/>
    </source>
</evidence>
<comment type="subcellular location">
    <subcellularLocation>
        <location evidence="2">Membrane</location>
    </subcellularLocation>
</comment>
<dbReference type="CDD" id="cd00082">
    <property type="entry name" value="HisKA"/>
    <property type="match status" value="1"/>
</dbReference>
<sequence>MIRRLRVKFVVINMTIVALMLSAVFGLVYHFTRSDLEDKSIRMMESIARNPFQIGVPGEQSEQIRLPFFILQLGPGGELIASSGGYYDLSDQEFLHDLIVKALSAPKSIGVLKEYGLRYYRTNTHLTHSLVFADISSETAALRGLVRNCSLIAAVSFAVFLAVSIWLSGWAVRPVEEAWRQQRQFVADASHELKTPLTVIMTNAELLQSSGCEEEKRKQFSEGILTMSRQMRGLIEQMLDLARADSGQTEEAFATVDISRLIADGILPFEPVYFEHGLSLFSEIEEEIRVWGSEERLRQLLEILLDNACKYSVENGRVWVKLKRQGKSRCVLAVENEGAPISPEELRQLFKRFYRADSARSASGSYGLGLSIAERIVQLHKGKIKAESRGGINSFSVELTCL</sequence>
<dbReference type="InterPro" id="IPR036097">
    <property type="entry name" value="HisK_dim/P_sf"/>
</dbReference>
<evidence type="ECO:0000256" key="6">
    <source>
        <dbReference type="ARBA" id="ARBA00022777"/>
    </source>
</evidence>
<dbReference type="PROSITE" id="PS50109">
    <property type="entry name" value="HIS_KIN"/>
    <property type="match status" value="1"/>
</dbReference>
<proteinExistence type="predicted"/>